<dbReference type="CDD" id="cd00685">
    <property type="entry name" value="Trans_IPPS_HT"/>
    <property type="match status" value="1"/>
</dbReference>
<dbReference type="SFLD" id="SFLDS00005">
    <property type="entry name" value="Isoprenoid_Synthase_Type_I"/>
    <property type="match status" value="1"/>
</dbReference>
<protein>
    <submittedName>
        <fullName evidence="8">Polyprenyl synthetase family protein</fullName>
    </submittedName>
</protein>
<keyword evidence="3 6" id="KW-0808">Transferase</keyword>
<dbReference type="PROSITE" id="PS00723">
    <property type="entry name" value="POLYPRENYL_SYNTHASE_1"/>
    <property type="match status" value="1"/>
</dbReference>
<dbReference type="InterPro" id="IPR000092">
    <property type="entry name" value="Polyprenyl_synt"/>
</dbReference>
<sequence>MPESKRLVDLVQSRIDEYLTSRAPIVTLISSDLAPLIDYSRQFLSGGKRFRAQFCYWGARSVLATDFASETGQEPGQKSVSRDAGEWTDRATGAADEAGASAGLKAVAAGLAAVVSTASALEIFHAAALVHDDIIDNSDTRRGAPSAHKLFESLHAREGWAADSVSFGRASAILLGDLLLGWSDELLDEGLYGLADRAAARRARLEFNHMRTEVTAGQYLDILEERAWLAQPEAELLDRALRVIVFKSAKYSVQAPLVIGAALAGASAAQLDALRAFGLPLGMAYQLRDDLLGVFGDAAVTGKPSGDDLTEGKRTVLIALARESLDDTDRASLDAQLGDPALDAAQIRALQQLITASGAVDRVEALIESQVSEALAVLQTAPITAEAQQKLRDLTDRVTRRAF</sequence>
<dbReference type="PANTHER" id="PTHR12001:SF85">
    <property type="entry name" value="SHORT CHAIN ISOPRENYL DIPHOSPHATE SYNTHASE"/>
    <property type="match status" value="1"/>
</dbReference>
<evidence type="ECO:0000256" key="3">
    <source>
        <dbReference type="ARBA" id="ARBA00022679"/>
    </source>
</evidence>
<dbReference type="Gene3D" id="1.10.600.10">
    <property type="entry name" value="Farnesyl Diphosphate Synthase"/>
    <property type="match status" value="1"/>
</dbReference>
<evidence type="ECO:0000256" key="6">
    <source>
        <dbReference type="RuleBase" id="RU004466"/>
    </source>
</evidence>
<accession>A0A4R9AFS2</accession>
<comment type="cofactor">
    <cofactor evidence="1">
        <name>Mg(2+)</name>
        <dbReference type="ChEBI" id="CHEBI:18420"/>
    </cofactor>
</comment>
<keyword evidence="5" id="KW-0460">Magnesium</keyword>
<feature type="compositionally biased region" description="Basic and acidic residues" evidence="7">
    <location>
        <begin position="80"/>
        <end position="89"/>
    </location>
</feature>
<dbReference type="PANTHER" id="PTHR12001">
    <property type="entry name" value="GERANYLGERANYL PYROPHOSPHATE SYNTHASE"/>
    <property type="match status" value="1"/>
</dbReference>
<organism evidence="8 9">
    <name type="scientific">Cryobacterium suzukii</name>
    <dbReference type="NCBI Taxonomy" id="1259198"/>
    <lineage>
        <taxon>Bacteria</taxon>
        <taxon>Bacillati</taxon>
        <taxon>Actinomycetota</taxon>
        <taxon>Actinomycetes</taxon>
        <taxon>Micrococcales</taxon>
        <taxon>Microbacteriaceae</taxon>
        <taxon>Cryobacterium</taxon>
    </lineage>
</organism>
<dbReference type="GO" id="GO:0008299">
    <property type="term" value="P:isoprenoid biosynthetic process"/>
    <property type="evidence" value="ECO:0007669"/>
    <property type="project" value="InterPro"/>
</dbReference>
<keyword evidence="4" id="KW-0479">Metal-binding</keyword>
<dbReference type="PROSITE" id="PS00444">
    <property type="entry name" value="POLYPRENYL_SYNTHASE_2"/>
    <property type="match status" value="1"/>
</dbReference>
<dbReference type="OrthoDB" id="4497239at2"/>
<dbReference type="InterPro" id="IPR008949">
    <property type="entry name" value="Isoprenoid_synthase_dom_sf"/>
</dbReference>
<evidence type="ECO:0000313" key="8">
    <source>
        <dbReference type="EMBL" id="TFD60220.1"/>
    </source>
</evidence>
<dbReference type="GO" id="GO:0004659">
    <property type="term" value="F:prenyltransferase activity"/>
    <property type="evidence" value="ECO:0007669"/>
    <property type="project" value="InterPro"/>
</dbReference>
<evidence type="ECO:0000256" key="2">
    <source>
        <dbReference type="ARBA" id="ARBA00006706"/>
    </source>
</evidence>
<evidence type="ECO:0000256" key="4">
    <source>
        <dbReference type="ARBA" id="ARBA00022723"/>
    </source>
</evidence>
<dbReference type="RefSeq" id="WP_134514302.1">
    <property type="nucleotide sequence ID" value="NZ_SOHJ01000008.1"/>
</dbReference>
<keyword evidence="9" id="KW-1185">Reference proteome</keyword>
<dbReference type="Proteomes" id="UP000298170">
    <property type="component" value="Unassembled WGS sequence"/>
</dbReference>
<evidence type="ECO:0000256" key="1">
    <source>
        <dbReference type="ARBA" id="ARBA00001946"/>
    </source>
</evidence>
<proteinExistence type="inferred from homology"/>
<reference evidence="8 9" key="1">
    <citation type="submission" date="2019-03" db="EMBL/GenBank/DDBJ databases">
        <title>Genomics of glacier-inhabiting Cryobacterium strains.</title>
        <authorList>
            <person name="Liu Q."/>
            <person name="Xin Y.-H."/>
        </authorList>
    </citation>
    <scope>NUCLEOTIDE SEQUENCE [LARGE SCALE GENOMIC DNA]</scope>
    <source>
        <strain evidence="8 9">Sr39</strain>
    </source>
</reference>
<dbReference type="EMBL" id="SOHJ01000008">
    <property type="protein sequence ID" value="TFD60220.1"/>
    <property type="molecule type" value="Genomic_DNA"/>
</dbReference>
<dbReference type="AlphaFoldDB" id="A0A4R9AFS2"/>
<dbReference type="InterPro" id="IPR033749">
    <property type="entry name" value="Polyprenyl_synt_CS"/>
</dbReference>
<comment type="similarity">
    <text evidence="2 6">Belongs to the FPP/GGPP synthase family.</text>
</comment>
<name>A0A4R9AFS2_9MICO</name>
<dbReference type="SUPFAM" id="SSF48576">
    <property type="entry name" value="Terpenoid synthases"/>
    <property type="match status" value="1"/>
</dbReference>
<feature type="compositionally biased region" description="Polar residues" evidence="7">
    <location>
        <begin position="68"/>
        <end position="79"/>
    </location>
</feature>
<evidence type="ECO:0000256" key="7">
    <source>
        <dbReference type="SAM" id="MobiDB-lite"/>
    </source>
</evidence>
<dbReference type="GO" id="GO:0046872">
    <property type="term" value="F:metal ion binding"/>
    <property type="evidence" value="ECO:0007669"/>
    <property type="project" value="UniProtKB-KW"/>
</dbReference>
<feature type="region of interest" description="Disordered" evidence="7">
    <location>
        <begin position="68"/>
        <end position="90"/>
    </location>
</feature>
<comment type="caution">
    <text evidence="8">The sequence shown here is derived from an EMBL/GenBank/DDBJ whole genome shotgun (WGS) entry which is preliminary data.</text>
</comment>
<gene>
    <name evidence="8" type="ORF">E3T39_08260</name>
</gene>
<evidence type="ECO:0000313" key="9">
    <source>
        <dbReference type="Proteomes" id="UP000298170"/>
    </source>
</evidence>
<evidence type="ECO:0000256" key="5">
    <source>
        <dbReference type="ARBA" id="ARBA00022842"/>
    </source>
</evidence>
<dbReference type="Pfam" id="PF00348">
    <property type="entry name" value="polyprenyl_synt"/>
    <property type="match status" value="1"/>
</dbReference>